<accession>A0ABV2J348</accession>
<keyword evidence="2" id="KW-1185">Reference proteome</keyword>
<evidence type="ECO:0000313" key="1">
    <source>
        <dbReference type="EMBL" id="MET3615193.1"/>
    </source>
</evidence>
<evidence type="ECO:0000313" key="2">
    <source>
        <dbReference type="Proteomes" id="UP001549047"/>
    </source>
</evidence>
<gene>
    <name evidence="1" type="ORF">ABID16_003536</name>
</gene>
<organism evidence="1 2">
    <name type="scientific">Rhizobium aquaticum</name>
    <dbReference type="NCBI Taxonomy" id="1549636"/>
    <lineage>
        <taxon>Bacteria</taxon>
        <taxon>Pseudomonadati</taxon>
        <taxon>Pseudomonadota</taxon>
        <taxon>Alphaproteobacteria</taxon>
        <taxon>Hyphomicrobiales</taxon>
        <taxon>Rhizobiaceae</taxon>
        <taxon>Rhizobium/Agrobacterium group</taxon>
        <taxon>Rhizobium</taxon>
    </lineage>
</organism>
<sequence>MTTTIRLCTALPLLVLFIDYAVAMQKVEPAGTRRCLRTIAKQTDAGTYPTLKPVWEMGVKWGERV</sequence>
<dbReference type="RefSeq" id="WP_354557678.1">
    <property type="nucleotide sequence ID" value="NZ_JBEPMB010000006.1"/>
</dbReference>
<protein>
    <submittedName>
        <fullName evidence="1">Uncharacterized protein</fullName>
    </submittedName>
</protein>
<dbReference type="EMBL" id="JBEPMB010000006">
    <property type="protein sequence ID" value="MET3615193.1"/>
    <property type="molecule type" value="Genomic_DNA"/>
</dbReference>
<proteinExistence type="predicted"/>
<name>A0ABV2J348_9HYPH</name>
<comment type="caution">
    <text evidence="1">The sequence shown here is derived from an EMBL/GenBank/DDBJ whole genome shotgun (WGS) entry which is preliminary data.</text>
</comment>
<reference evidence="1 2" key="1">
    <citation type="submission" date="2024-06" db="EMBL/GenBank/DDBJ databases">
        <title>Genomic Encyclopedia of Type Strains, Phase IV (KMG-IV): sequencing the most valuable type-strain genomes for metagenomic binning, comparative biology and taxonomic classification.</title>
        <authorList>
            <person name="Goeker M."/>
        </authorList>
    </citation>
    <scope>NUCLEOTIDE SEQUENCE [LARGE SCALE GENOMIC DNA]</scope>
    <source>
        <strain evidence="1 2">DSM 29780</strain>
    </source>
</reference>
<dbReference type="Proteomes" id="UP001549047">
    <property type="component" value="Unassembled WGS sequence"/>
</dbReference>